<evidence type="ECO:0000256" key="2">
    <source>
        <dbReference type="SAM" id="SignalP"/>
    </source>
</evidence>
<dbReference type="AlphaFoldDB" id="B8LQ10"/>
<dbReference type="InterPro" id="IPR023213">
    <property type="entry name" value="CAT-like_dom_sf"/>
</dbReference>
<evidence type="ECO:0000256" key="1">
    <source>
        <dbReference type="ARBA" id="ARBA00022679"/>
    </source>
</evidence>
<feature type="signal peptide" evidence="2">
    <location>
        <begin position="1"/>
        <end position="21"/>
    </location>
</feature>
<dbReference type="EMBL" id="EF677946">
    <property type="protein sequence ID" value="ABR17740.1"/>
    <property type="molecule type" value="mRNA"/>
</dbReference>
<accession>B8LQ10</accession>
<dbReference type="Gene3D" id="3.30.559.10">
    <property type="entry name" value="Chloramphenicol acetyltransferase-like domain"/>
    <property type="match status" value="2"/>
</dbReference>
<dbReference type="UniPathway" id="UPA00842"/>
<keyword evidence="2" id="KW-0732">Signal</keyword>
<reference evidence="3" key="1">
    <citation type="submission" date="2007-06" db="EMBL/GenBank/DDBJ databases">
        <title>Full length cDNA sequences from Sitka Spruce (Picea sitchensis).</title>
        <authorList>
            <person name="Ralph S.G."/>
            <person name="Chun H.E."/>
            <person name="Liao N."/>
            <person name="Ali J."/>
            <person name="Reid K."/>
            <person name="Kolosova N."/>
            <person name="Cooper N."/>
            <person name="Cullis C."/>
            <person name="Jancsik S."/>
            <person name="Moore R."/>
            <person name="Mayo M."/>
            <person name="Wagner S."/>
            <person name="Holt R.A."/>
            <person name="Jones S.J.M."/>
            <person name="Marra M.A."/>
            <person name="Ritland C.E."/>
            <person name="Ritland K."/>
            <person name="Bohlmann J."/>
        </authorList>
    </citation>
    <scope>NUCLEOTIDE SEQUENCE</scope>
    <source>
        <tissue evidence="3">Green portion of the leader tissue</tissue>
    </source>
</reference>
<dbReference type="PANTHER" id="PTHR31896:SF64">
    <property type="entry name" value="TRICHOTHECENE 3-O-ACETYLTRANSFERASE"/>
    <property type="match status" value="1"/>
</dbReference>
<feature type="chain" id="PRO_5002877337" evidence="2">
    <location>
        <begin position="22"/>
        <end position="497"/>
    </location>
</feature>
<evidence type="ECO:0000313" key="3">
    <source>
        <dbReference type="EMBL" id="ABR17740.1"/>
    </source>
</evidence>
<dbReference type="GO" id="GO:0016740">
    <property type="term" value="F:transferase activity"/>
    <property type="evidence" value="ECO:0007669"/>
    <property type="project" value="UniProtKB-KW"/>
</dbReference>
<name>B8LQ10_PICSI</name>
<dbReference type="Pfam" id="PF02458">
    <property type="entry name" value="Transferase"/>
    <property type="match status" value="1"/>
</dbReference>
<proteinExistence type="evidence at transcript level"/>
<keyword evidence="1" id="KW-0808">Transferase</keyword>
<dbReference type="GO" id="GO:0042617">
    <property type="term" value="P:paclitaxel biosynthetic process"/>
    <property type="evidence" value="ECO:0007669"/>
    <property type="project" value="UniProtKB-UniPathway"/>
</dbReference>
<dbReference type="InterPro" id="IPR051283">
    <property type="entry name" value="Sec_Metabolite_Acyltrans"/>
</dbReference>
<sequence>MFALLIFLSSTHICKQPATMAEEHVKVKMLCTSTVVPAVPTVKRSMFLSNLDLIWIPIANSHSVLFYKTNPEMEFTTVTDMLKRSLSSVLVDFYPVAGRLSTKASGETGRPEIDCNDGGVEFVEASIDMDIEDLEEDEFRHKSFFKELVPMRDGSKHENYDGPLFSVQVTGFRGGGICIGSSIHHVVADGSSFWHLMFCWAECCRGSPVSKKPEHMRTTFKREEKIDCATTNISFSAEEVVINNIEGAQIFKFVRDDLLTKDVEINVSKSEADKRRLLEFILKDQTEDLEICSFHFNEEMIEKLKERAGTSSSFVAVSAHFWICVTRAREVPDNEPVGFGMSANSRGRVKPPLPPTFLGNCICMGFAQTTAKQLLGQDIRFAATLIKELIKSCSSEGQVDNLIDWVDCRLGSGSPLPSLALEIIGGRYFVVAGNSPKFPVYELDYGWGKPLNAQIPTLNGVGAMMLFPGRDDGIDIHTRLPPRQMETLKQILMIIPD</sequence>
<dbReference type="PANTHER" id="PTHR31896">
    <property type="entry name" value="FAMILY REGULATORY PROTEIN, PUTATIVE (AFU_ORTHOLOGUE AFUA_3G14730)-RELATED"/>
    <property type="match status" value="1"/>
</dbReference>
<organism evidence="3">
    <name type="scientific">Picea sitchensis</name>
    <name type="common">Sitka spruce</name>
    <name type="synonym">Pinus sitchensis</name>
    <dbReference type="NCBI Taxonomy" id="3332"/>
    <lineage>
        <taxon>Eukaryota</taxon>
        <taxon>Viridiplantae</taxon>
        <taxon>Streptophyta</taxon>
        <taxon>Embryophyta</taxon>
        <taxon>Tracheophyta</taxon>
        <taxon>Spermatophyta</taxon>
        <taxon>Pinopsida</taxon>
        <taxon>Pinidae</taxon>
        <taxon>Conifers I</taxon>
        <taxon>Pinales</taxon>
        <taxon>Pinaceae</taxon>
        <taxon>Picea</taxon>
    </lineage>
</organism>
<dbReference type="OMA" id="CICMGFA"/>
<protein>
    <submittedName>
        <fullName evidence="3">Uncharacterized protein</fullName>
    </submittedName>
</protein>